<dbReference type="Proteomes" id="UP000515512">
    <property type="component" value="Chromosome"/>
</dbReference>
<protein>
    <submittedName>
        <fullName evidence="3">Uncharacterized protein</fullName>
    </submittedName>
</protein>
<dbReference type="AlphaFoldDB" id="A0A7D6VET0"/>
<dbReference type="KEGG" id="nhu:H0264_17060"/>
<feature type="chain" id="PRO_5028301878" evidence="2">
    <location>
        <begin position="29"/>
        <end position="79"/>
    </location>
</feature>
<proteinExistence type="predicted"/>
<dbReference type="RefSeq" id="WP_181584875.1">
    <property type="nucleotide sequence ID" value="NZ_CP059399.1"/>
</dbReference>
<sequence length="79" mass="7881">MSNNKFRATVAALACAPLIAVGTGVAAAAPAAEPAPVAPVQGVEVEPAVLSPFLTIPGAVNTCQIVLFTIPILFPLCVV</sequence>
<evidence type="ECO:0000313" key="3">
    <source>
        <dbReference type="EMBL" id="QLY33711.1"/>
    </source>
</evidence>
<keyword evidence="1" id="KW-1133">Transmembrane helix</keyword>
<evidence type="ECO:0000313" key="4">
    <source>
        <dbReference type="Proteomes" id="UP000515512"/>
    </source>
</evidence>
<accession>A0A7D6VET0</accession>
<organism evidence="3 4">
    <name type="scientific">Nocardia huaxiensis</name>
    <dbReference type="NCBI Taxonomy" id="2755382"/>
    <lineage>
        <taxon>Bacteria</taxon>
        <taxon>Bacillati</taxon>
        <taxon>Actinomycetota</taxon>
        <taxon>Actinomycetes</taxon>
        <taxon>Mycobacteriales</taxon>
        <taxon>Nocardiaceae</taxon>
        <taxon>Nocardia</taxon>
    </lineage>
</organism>
<keyword evidence="4" id="KW-1185">Reference proteome</keyword>
<reference evidence="3 4" key="1">
    <citation type="submission" date="2020-07" db="EMBL/GenBank/DDBJ databases">
        <authorList>
            <person name="Zhuang K."/>
            <person name="Ran Y."/>
        </authorList>
    </citation>
    <scope>NUCLEOTIDE SEQUENCE [LARGE SCALE GENOMIC DNA]</scope>
    <source>
        <strain evidence="3 4">WCH-YHL-001</strain>
    </source>
</reference>
<keyword evidence="1" id="KW-0812">Transmembrane</keyword>
<evidence type="ECO:0000256" key="2">
    <source>
        <dbReference type="SAM" id="SignalP"/>
    </source>
</evidence>
<gene>
    <name evidence="3" type="ORF">H0264_17060</name>
</gene>
<keyword evidence="2" id="KW-0732">Signal</keyword>
<dbReference type="EMBL" id="CP059399">
    <property type="protein sequence ID" value="QLY33711.1"/>
    <property type="molecule type" value="Genomic_DNA"/>
</dbReference>
<feature type="transmembrane region" description="Helical" evidence="1">
    <location>
        <begin position="52"/>
        <end position="78"/>
    </location>
</feature>
<evidence type="ECO:0000256" key="1">
    <source>
        <dbReference type="SAM" id="Phobius"/>
    </source>
</evidence>
<feature type="signal peptide" evidence="2">
    <location>
        <begin position="1"/>
        <end position="28"/>
    </location>
</feature>
<name>A0A7D6VET0_9NOCA</name>
<keyword evidence="1" id="KW-0472">Membrane</keyword>